<reference evidence="1 2" key="1">
    <citation type="submission" date="2019-03" db="EMBL/GenBank/DDBJ databases">
        <title>First draft genome of Liparis tanakae, snailfish: a comprehensive survey of snailfish specific genes.</title>
        <authorList>
            <person name="Kim W."/>
            <person name="Song I."/>
            <person name="Jeong J.-H."/>
            <person name="Kim D."/>
            <person name="Kim S."/>
            <person name="Ryu S."/>
            <person name="Song J.Y."/>
            <person name="Lee S.K."/>
        </authorList>
    </citation>
    <scope>NUCLEOTIDE SEQUENCE [LARGE SCALE GENOMIC DNA]</scope>
    <source>
        <tissue evidence="1">Muscle</tissue>
    </source>
</reference>
<keyword evidence="2" id="KW-1185">Reference proteome</keyword>
<comment type="caution">
    <text evidence="1">The sequence shown here is derived from an EMBL/GenBank/DDBJ whole genome shotgun (WGS) entry which is preliminary data.</text>
</comment>
<evidence type="ECO:0000313" key="2">
    <source>
        <dbReference type="Proteomes" id="UP000314294"/>
    </source>
</evidence>
<name>A0A4Z2F993_9TELE</name>
<dbReference type="AlphaFoldDB" id="A0A4Z2F993"/>
<protein>
    <submittedName>
        <fullName evidence="1">Uncharacterized protein</fullName>
    </submittedName>
</protein>
<accession>A0A4Z2F993</accession>
<evidence type="ECO:0000313" key="1">
    <source>
        <dbReference type="EMBL" id="TNN37364.1"/>
    </source>
</evidence>
<organism evidence="1 2">
    <name type="scientific">Liparis tanakae</name>
    <name type="common">Tanaka's snailfish</name>
    <dbReference type="NCBI Taxonomy" id="230148"/>
    <lineage>
        <taxon>Eukaryota</taxon>
        <taxon>Metazoa</taxon>
        <taxon>Chordata</taxon>
        <taxon>Craniata</taxon>
        <taxon>Vertebrata</taxon>
        <taxon>Euteleostomi</taxon>
        <taxon>Actinopterygii</taxon>
        <taxon>Neopterygii</taxon>
        <taxon>Teleostei</taxon>
        <taxon>Neoteleostei</taxon>
        <taxon>Acanthomorphata</taxon>
        <taxon>Eupercaria</taxon>
        <taxon>Perciformes</taxon>
        <taxon>Cottioidei</taxon>
        <taxon>Cottales</taxon>
        <taxon>Liparidae</taxon>
        <taxon>Liparis</taxon>
    </lineage>
</organism>
<dbReference type="EMBL" id="SRLO01001497">
    <property type="protein sequence ID" value="TNN37364.1"/>
    <property type="molecule type" value="Genomic_DNA"/>
</dbReference>
<dbReference type="Proteomes" id="UP000314294">
    <property type="component" value="Unassembled WGS sequence"/>
</dbReference>
<proteinExistence type="predicted"/>
<gene>
    <name evidence="1" type="ORF">EYF80_052473</name>
</gene>
<sequence length="105" mass="11605">MTRGMGNREPSRDTVSPAMEPTATMYLANMQPCTANISMSGASASISLNGTIRVRITETWRGAGRRERLIFSSHICVTPHREGGIPRSTDLFAIWRECDVITDAY</sequence>